<evidence type="ECO:0000259" key="3">
    <source>
        <dbReference type="Pfam" id="PF01557"/>
    </source>
</evidence>
<evidence type="ECO:0000256" key="1">
    <source>
        <dbReference type="ARBA" id="ARBA00010211"/>
    </source>
</evidence>
<dbReference type="GO" id="GO:0016853">
    <property type="term" value="F:isomerase activity"/>
    <property type="evidence" value="ECO:0007669"/>
    <property type="project" value="UniProtKB-ARBA"/>
</dbReference>
<reference evidence="4" key="1">
    <citation type="submission" date="2021-01" db="EMBL/GenBank/DDBJ databases">
        <title>Whole genome shotgun sequence of Sinosporangium siamense NBRC 109515.</title>
        <authorList>
            <person name="Komaki H."/>
            <person name="Tamura T."/>
        </authorList>
    </citation>
    <scope>NUCLEOTIDE SEQUENCE</scope>
    <source>
        <strain evidence="4">NBRC 109515</strain>
    </source>
</reference>
<comment type="similarity">
    <text evidence="1">Belongs to the FAH family.</text>
</comment>
<organism evidence="4 5">
    <name type="scientific">Sinosporangium siamense</name>
    <dbReference type="NCBI Taxonomy" id="1367973"/>
    <lineage>
        <taxon>Bacteria</taxon>
        <taxon>Bacillati</taxon>
        <taxon>Actinomycetota</taxon>
        <taxon>Actinomycetes</taxon>
        <taxon>Streptosporangiales</taxon>
        <taxon>Streptosporangiaceae</taxon>
        <taxon>Sinosporangium</taxon>
    </lineage>
</organism>
<dbReference type="InterPro" id="IPR051121">
    <property type="entry name" value="FAH"/>
</dbReference>
<dbReference type="RefSeq" id="WP_204030280.1">
    <property type="nucleotide sequence ID" value="NZ_BOOW01000034.1"/>
</dbReference>
<evidence type="ECO:0000313" key="5">
    <source>
        <dbReference type="Proteomes" id="UP000606172"/>
    </source>
</evidence>
<dbReference type="InterPro" id="IPR036663">
    <property type="entry name" value="Fumarylacetoacetase_C_sf"/>
</dbReference>
<dbReference type="Gene3D" id="3.90.850.10">
    <property type="entry name" value="Fumarylacetoacetase-like, C-terminal domain"/>
    <property type="match status" value="1"/>
</dbReference>
<dbReference type="GO" id="GO:0019752">
    <property type="term" value="P:carboxylic acid metabolic process"/>
    <property type="evidence" value="ECO:0007669"/>
    <property type="project" value="UniProtKB-ARBA"/>
</dbReference>
<proteinExistence type="inferred from homology"/>
<dbReference type="EMBL" id="BOOW01000034">
    <property type="protein sequence ID" value="GII95197.1"/>
    <property type="molecule type" value="Genomic_DNA"/>
</dbReference>
<keyword evidence="5" id="KW-1185">Reference proteome</keyword>
<dbReference type="AlphaFoldDB" id="A0A919RJX8"/>
<dbReference type="PANTHER" id="PTHR42796:SF4">
    <property type="entry name" value="FUMARYLACETOACETATE HYDROLASE DOMAIN-CONTAINING PROTEIN 2A"/>
    <property type="match status" value="1"/>
</dbReference>
<gene>
    <name evidence="4" type="ORF">Ssi02_54280</name>
</gene>
<keyword evidence="4" id="KW-0378">Hydrolase</keyword>
<evidence type="ECO:0000256" key="2">
    <source>
        <dbReference type="ARBA" id="ARBA00022723"/>
    </source>
</evidence>
<dbReference type="GO" id="GO:0046872">
    <property type="term" value="F:metal ion binding"/>
    <property type="evidence" value="ECO:0007669"/>
    <property type="project" value="UniProtKB-KW"/>
</dbReference>
<name>A0A919RJX8_9ACTN</name>
<dbReference type="PANTHER" id="PTHR42796">
    <property type="entry name" value="FUMARYLACETOACETATE HYDROLASE DOMAIN-CONTAINING PROTEIN 2A-RELATED"/>
    <property type="match status" value="1"/>
</dbReference>
<keyword evidence="2" id="KW-0479">Metal-binding</keyword>
<protein>
    <submittedName>
        <fullName evidence="4">Fumarylacetoacetate hydrolase</fullName>
    </submittedName>
</protein>
<sequence length="285" mass="29956">MRIANLAGRLTLITSGGAVDVARASGGRFSADPQAVYAQFDEFRLWAEEAALPPGEEFDPALLGAPAPAPRQLFAVGLNYRAHAAEAGFAVPDSPAVFTKFVTSITGPHSKITLPEGNVDWEVELVAVIGRTAHRVAESTAWAHVAGLTVGQDLSERVMQMAGPAPQFSLAKSYPGFTPMGPWLVTVDEFADPDDLELSCAVDGEVVQRGRTSDLVFSVPGLVARLSAVTPLLPGDVIFTGTPAGVGVSRTPPRFLRPGEVLTSAVEGVGEMRHVLCGGELSTDR</sequence>
<dbReference type="SUPFAM" id="SSF56529">
    <property type="entry name" value="FAH"/>
    <property type="match status" value="1"/>
</dbReference>
<comment type="caution">
    <text evidence="4">The sequence shown here is derived from an EMBL/GenBank/DDBJ whole genome shotgun (WGS) entry which is preliminary data.</text>
</comment>
<dbReference type="FunFam" id="3.90.850.10:FF:000002">
    <property type="entry name" value="2-hydroxyhepta-2,4-diene-1,7-dioate isomerase"/>
    <property type="match status" value="1"/>
</dbReference>
<dbReference type="InterPro" id="IPR011234">
    <property type="entry name" value="Fumarylacetoacetase-like_C"/>
</dbReference>
<feature type="domain" description="Fumarylacetoacetase-like C-terminal" evidence="3">
    <location>
        <begin position="73"/>
        <end position="274"/>
    </location>
</feature>
<dbReference type="Proteomes" id="UP000606172">
    <property type="component" value="Unassembled WGS sequence"/>
</dbReference>
<evidence type="ECO:0000313" key="4">
    <source>
        <dbReference type="EMBL" id="GII95197.1"/>
    </source>
</evidence>
<dbReference type="Pfam" id="PF01557">
    <property type="entry name" value="FAA_hydrolase"/>
    <property type="match status" value="1"/>
</dbReference>
<accession>A0A919RJX8</accession>
<dbReference type="GO" id="GO:0016787">
    <property type="term" value="F:hydrolase activity"/>
    <property type="evidence" value="ECO:0007669"/>
    <property type="project" value="UniProtKB-KW"/>
</dbReference>